<reference evidence="3 4" key="1">
    <citation type="submission" date="2024-02" db="EMBL/GenBank/DDBJ databases">
        <title>Rubritalea halochordaticola NBRC 107102.</title>
        <authorList>
            <person name="Ichikawa N."/>
            <person name="Katano-Makiyama Y."/>
            <person name="Hidaka K."/>
        </authorList>
    </citation>
    <scope>NUCLEOTIDE SEQUENCE [LARGE SCALE GENOMIC DNA]</scope>
    <source>
        <strain evidence="3 4">NBRC 107102</strain>
    </source>
</reference>
<name>A0ABP9UX72_9BACT</name>
<dbReference type="InterPro" id="IPR013424">
    <property type="entry name" value="Ice-binding_C"/>
</dbReference>
<protein>
    <recommendedName>
        <fullName evidence="2">Ice-binding protein C-terminal domain-containing protein</fullName>
    </recommendedName>
</protein>
<comment type="caution">
    <text evidence="3">The sequence shown here is derived from an EMBL/GenBank/DDBJ whole genome shotgun (WGS) entry which is preliminary data.</text>
</comment>
<dbReference type="Proteomes" id="UP001424741">
    <property type="component" value="Unassembled WGS sequence"/>
</dbReference>
<accession>A0ABP9UX72</accession>
<evidence type="ECO:0000256" key="1">
    <source>
        <dbReference type="SAM" id="SignalP"/>
    </source>
</evidence>
<evidence type="ECO:0000259" key="2">
    <source>
        <dbReference type="Pfam" id="PF07589"/>
    </source>
</evidence>
<keyword evidence="4" id="KW-1185">Reference proteome</keyword>
<dbReference type="RefSeq" id="WP_346187856.1">
    <property type="nucleotide sequence ID" value="NZ_BAABRL010000003.1"/>
</dbReference>
<evidence type="ECO:0000313" key="3">
    <source>
        <dbReference type="EMBL" id="GAA5495000.1"/>
    </source>
</evidence>
<feature type="chain" id="PRO_5045948814" description="Ice-binding protein C-terminal domain-containing protein" evidence="1">
    <location>
        <begin position="22"/>
        <end position="225"/>
    </location>
</feature>
<dbReference type="Pfam" id="PF07589">
    <property type="entry name" value="PEP-CTERM"/>
    <property type="match status" value="1"/>
</dbReference>
<dbReference type="NCBIfam" id="TIGR02595">
    <property type="entry name" value="PEP_CTERM"/>
    <property type="match status" value="1"/>
</dbReference>
<sequence length="225" mass="23856">MKKLLIMTVGALALSTSFTSAALLLTFTEEGDDVVMQASGSVDVSGARFIEDQRIGVVGDFFGVFTSDVYSMPNGDWVGDTVEGVAYLWGGGGALTAWIWGTSDSGSGDFFLDGNDGAGVASLTMFSSSDPNIVVDGSVNTMTFVSTRRLTFSGQSFDSMELNVHELDMVHDLWGAHEDATNDEKIQFVVSSTTVPEPSSTILFGLGSLALLLRKRRQLGIGGKP</sequence>
<evidence type="ECO:0000313" key="4">
    <source>
        <dbReference type="Proteomes" id="UP001424741"/>
    </source>
</evidence>
<gene>
    <name evidence="3" type="ORF">Rhal01_01169</name>
</gene>
<dbReference type="EMBL" id="BAABRL010000003">
    <property type="protein sequence ID" value="GAA5495000.1"/>
    <property type="molecule type" value="Genomic_DNA"/>
</dbReference>
<keyword evidence="1" id="KW-0732">Signal</keyword>
<organism evidence="3 4">
    <name type="scientific">Rubritalea halochordaticola</name>
    <dbReference type="NCBI Taxonomy" id="714537"/>
    <lineage>
        <taxon>Bacteria</taxon>
        <taxon>Pseudomonadati</taxon>
        <taxon>Verrucomicrobiota</taxon>
        <taxon>Verrucomicrobiia</taxon>
        <taxon>Verrucomicrobiales</taxon>
        <taxon>Rubritaleaceae</taxon>
        <taxon>Rubritalea</taxon>
    </lineage>
</organism>
<feature type="domain" description="Ice-binding protein C-terminal" evidence="2">
    <location>
        <begin position="194"/>
        <end position="217"/>
    </location>
</feature>
<proteinExistence type="predicted"/>
<feature type="signal peptide" evidence="1">
    <location>
        <begin position="1"/>
        <end position="21"/>
    </location>
</feature>